<dbReference type="RefSeq" id="WP_200502237.1">
    <property type="nucleotide sequence ID" value="NZ_JAEDAJ010000004.1"/>
</dbReference>
<dbReference type="SUPFAM" id="SSF63380">
    <property type="entry name" value="Riboflavin synthase domain-like"/>
    <property type="match status" value="1"/>
</dbReference>
<evidence type="ECO:0000313" key="2">
    <source>
        <dbReference type="EMBL" id="MBK0331612.1"/>
    </source>
</evidence>
<dbReference type="Pfam" id="PF08021">
    <property type="entry name" value="FAD_binding_9"/>
    <property type="match status" value="1"/>
</dbReference>
<evidence type="ECO:0000313" key="3">
    <source>
        <dbReference type="Proteomes" id="UP000612352"/>
    </source>
</evidence>
<dbReference type="CDD" id="cd06193">
    <property type="entry name" value="siderophore_interacting"/>
    <property type="match status" value="1"/>
</dbReference>
<dbReference type="InterPro" id="IPR039374">
    <property type="entry name" value="SIP_fam"/>
</dbReference>
<dbReference type="Gene3D" id="3.40.50.80">
    <property type="entry name" value="Nucleotide-binding domain of ferredoxin-NADP reductase (FNR) module"/>
    <property type="match status" value="1"/>
</dbReference>
<accession>A0ABS1BAV5</accession>
<keyword evidence="3" id="KW-1185">Reference proteome</keyword>
<protein>
    <submittedName>
        <fullName evidence="2">Siderophore-interacting protein</fullName>
    </submittedName>
</protein>
<dbReference type="Pfam" id="PF04954">
    <property type="entry name" value="SIP"/>
    <property type="match status" value="1"/>
</dbReference>
<dbReference type="InterPro" id="IPR039261">
    <property type="entry name" value="FNR_nucleotide-bd"/>
</dbReference>
<dbReference type="Proteomes" id="UP000612352">
    <property type="component" value="Unassembled WGS sequence"/>
</dbReference>
<dbReference type="SUPFAM" id="SSF46785">
    <property type="entry name" value="Winged helix' DNA-binding domain"/>
    <property type="match status" value="1"/>
</dbReference>
<dbReference type="Gene3D" id="1.10.10.10">
    <property type="entry name" value="Winged helix-like DNA-binding domain superfamily/Winged helix DNA-binding domain"/>
    <property type="match status" value="1"/>
</dbReference>
<dbReference type="Gene3D" id="2.40.30.10">
    <property type="entry name" value="Translation factors"/>
    <property type="match status" value="1"/>
</dbReference>
<organism evidence="2 3">
    <name type="scientific">Brachybacterium halotolerans</name>
    <dbReference type="NCBI Taxonomy" id="2795215"/>
    <lineage>
        <taxon>Bacteria</taxon>
        <taxon>Bacillati</taxon>
        <taxon>Actinomycetota</taxon>
        <taxon>Actinomycetes</taxon>
        <taxon>Micrococcales</taxon>
        <taxon>Dermabacteraceae</taxon>
        <taxon>Brachybacterium</taxon>
    </lineage>
</organism>
<dbReference type="InterPro" id="IPR017927">
    <property type="entry name" value="FAD-bd_FR_type"/>
</dbReference>
<dbReference type="InterPro" id="IPR017938">
    <property type="entry name" value="Riboflavin_synthase-like_b-brl"/>
</dbReference>
<evidence type="ECO:0000259" key="1">
    <source>
        <dbReference type="PROSITE" id="PS51384"/>
    </source>
</evidence>
<comment type="caution">
    <text evidence="2">The sequence shown here is derived from an EMBL/GenBank/DDBJ whole genome shotgun (WGS) entry which is preliminary data.</text>
</comment>
<dbReference type="InterPro" id="IPR036390">
    <property type="entry name" value="WH_DNA-bd_sf"/>
</dbReference>
<dbReference type="PROSITE" id="PS51384">
    <property type="entry name" value="FAD_FR"/>
    <property type="match status" value="1"/>
</dbReference>
<dbReference type="InterPro" id="IPR007037">
    <property type="entry name" value="SIP_rossman_dom"/>
</dbReference>
<reference evidence="2 3" key="1">
    <citation type="submission" date="2020-12" db="EMBL/GenBank/DDBJ databases">
        <title>Brachybacterium sp. MASK1Z-5, whole genome shotgun sequence.</title>
        <authorList>
            <person name="Tuo L."/>
        </authorList>
    </citation>
    <scope>NUCLEOTIDE SEQUENCE [LARGE SCALE GENOMIC DNA]</scope>
    <source>
        <strain evidence="2 3">MASK1Z-5</strain>
    </source>
</reference>
<proteinExistence type="predicted"/>
<feature type="domain" description="FAD-binding FR-type" evidence="1">
    <location>
        <begin position="11"/>
        <end position="151"/>
    </location>
</feature>
<gene>
    <name evidence="2" type="ORF">I8D64_09380</name>
</gene>
<dbReference type="PANTHER" id="PTHR30157">
    <property type="entry name" value="FERRIC REDUCTASE, NADPH-DEPENDENT"/>
    <property type="match status" value="1"/>
</dbReference>
<name>A0ABS1BAV5_9MICO</name>
<dbReference type="InterPro" id="IPR036388">
    <property type="entry name" value="WH-like_DNA-bd_sf"/>
</dbReference>
<dbReference type="InterPro" id="IPR013113">
    <property type="entry name" value="SIP_FAD-bd"/>
</dbReference>
<dbReference type="PANTHER" id="PTHR30157:SF0">
    <property type="entry name" value="NADPH-DEPENDENT FERRIC-CHELATE REDUCTASE"/>
    <property type="match status" value="1"/>
</dbReference>
<dbReference type="EMBL" id="JAEDAJ010000004">
    <property type="protein sequence ID" value="MBK0331612.1"/>
    <property type="molecule type" value="Genomic_DNA"/>
</dbReference>
<sequence length="628" mass="66560">MSIHQLIVHPLVVRKLEVLSVKHVTPRMRRVRVGGEQLRTFHRDDVDGAPNGAVMAAFDSPGFDDHVKLILAPGGDLESSLPRQLADGIEWTDAPHRESRDYTPRAVDLEEGWMDLDFVLHGDGPAAAWAIAARPGDTLAMVGPKSSLVLPAESTGILLVGDETALPAIGRFFDDRPLDVPAHALIALGDASGRQELALRPGDSASFVEIDPTDGDALLAAVHARLEEIGGLDAALGQDPFVWAAGESRALLPLRRWAGRERGLERSRLGISGYWHVGADDTPPGSEGGRQSTPDSPAAWFAISSALEIGLLDLLREGSRTVTGCASALGANASGLDVLGNVLEAHGILERSHPSGDRGGSALSLTRAGREVVDDEHVREHYEGLEAARLRALVELPGALRSGRAPWRRHYGSSLAQDLQERPAWAGEAAEHAESLRFLQHGLLRVLESLDAVVAGGEVLLSGPGAAVIDDILGQRTLMPDAPSARVVRSDRDCGLLPGVTAATEVSTAARPGALPSASVSVMTLQLLEDDDAIRHLRALAREGSQALVIAPARPDELAGHSAERMLLAFVDTGCGPRDAQRVEELARIAGWGTCTEHDLGWGVCAYLLSAPHADGVREVAASADHAR</sequence>